<keyword evidence="3" id="KW-1185">Reference proteome</keyword>
<feature type="compositionally biased region" description="Polar residues" evidence="1">
    <location>
        <begin position="1"/>
        <end position="19"/>
    </location>
</feature>
<feature type="region of interest" description="Disordered" evidence="1">
    <location>
        <begin position="454"/>
        <end position="475"/>
    </location>
</feature>
<evidence type="ECO:0000313" key="2">
    <source>
        <dbReference type="EnsemblMetazoa" id="XP_029343681.1"/>
    </source>
</evidence>
<dbReference type="KEGG" id="api:100160373"/>
<evidence type="ECO:0000256" key="1">
    <source>
        <dbReference type="SAM" id="MobiDB-lite"/>
    </source>
</evidence>
<accession>A0A8R2NPY1</accession>
<dbReference type="Proteomes" id="UP000007819">
    <property type="component" value="Chromosome A1"/>
</dbReference>
<name>A0A8R2NPY1_ACYPI</name>
<dbReference type="GeneID" id="100160373"/>
<dbReference type="EnsemblMetazoa" id="XM_029487821.1">
    <property type="protein sequence ID" value="XP_029343681.1"/>
    <property type="gene ID" value="LOC100160373"/>
</dbReference>
<feature type="region of interest" description="Disordered" evidence="1">
    <location>
        <begin position="1"/>
        <end position="25"/>
    </location>
</feature>
<feature type="compositionally biased region" description="Low complexity" evidence="1">
    <location>
        <begin position="242"/>
        <end position="253"/>
    </location>
</feature>
<reference evidence="3" key="1">
    <citation type="submission" date="2010-06" db="EMBL/GenBank/DDBJ databases">
        <authorList>
            <person name="Jiang H."/>
            <person name="Abraham K."/>
            <person name="Ali S."/>
            <person name="Alsbrooks S.L."/>
            <person name="Anim B.N."/>
            <person name="Anosike U.S."/>
            <person name="Attaway T."/>
            <person name="Bandaranaike D.P."/>
            <person name="Battles P.K."/>
            <person name="Bell S.N."/>
            <person name="Bell A.V."/>
            <person name="Beltran B."/>
            <person name="Bickham C."/>
            <person name="Bustamante Y."/>
            <person name="Caleb T."/>
            <person name="Canada A."/>
            <person name="Cardenas V."/>
            <person name="Carter K."/>
            <person name="Chacko J."/>
            <person name="Chandrabose M.N."/>
            <person name="Chavez D."/>
            <person name="Chavez A."/>
            <person name="Chen L."/>
            <person name="Chu H.-S."/>
            <person name="Claassen K.J."/>
            <person name="Cockrell R."/>
            <person name="Collins M."/>
            <person name="Cooper J.A."/>
            <person name="Cree A."/>
            <person name="Curry S.M."/>
            <person name="Da Y."/>
            <person name="Dao M.D."/>
            <person name="Das B."/>
            <person name="Davila M.-L."/>
            <person name="Davy-Carroll L."/>
            <person name="Denson S."/>
            <person name="Dinh H."/>
            <person name="Ebong V.E."/>
            <person name="Edwards J.R."/>
            <person name="Egan A."/>
            <person name="El-Daye J."/>
            <person name="Escobedo L."/>
            <person name="Fernandez S."/>
            <person name="Fernando P.R."/>
            <person name="Flagg N."/>
            <person name="Forbes L.D."/>
            <person name="Fowler R.G."/>
            <person name="Fu Q."/>
            <person name="Gabisi R.A."/>
            <person name="Ganer J."/>
            <person name="Garbino Pronczuk A."/>
            <person name="Garcia R.M."/>
            <person name="Garner T."/>
            <person name="Garrett T.E."/>
            <person name="Gonzalez D.A."/>
            <person name="Hamid H."/>
            <person name="Hawkins E.S."/>
            <person name="Hirani K."/>
            <person name="Hogues M.E."/>
            <person name="Hollins B."/>
            <person name="Hsiao C.-H."/>
            <person name="Jabil R."/>
            <person name="James M.L."/>
            <person name="Jhangiani S.N."/>
            <person name="Johnson B."/>
            <person name="Johnson Q."/>
            <person name="Joshi V."/>
            <person name="Kalu J.B."/>
            <person name="Kam C."/>
            <person name="Kashfia A."/>
            <person name="Keebler J."/>
            <person name="Kisamo H."/>
            <person name="Kovar C.L."/>
            <person name="Lago L.A."/>
            <person name="Lai C.-Y."/>
            <person name="Laidlaw J."/>
            <person name="Lara F."/>
            <person name="Le T.-K."/>
            <person name="Lee S.L."/>
            <person name="Legall F.H."/>
            <person name="Lemon S.J."/>
            <person name="Lewis L.R."/>
            <person name="Li B."/>
            <person name="Liu Y."/>
            <person name="Liu Y.-S."/>
            <person name="Lopez J."/>
            <person name="Lozado R.J."/>
            <person name="Lu J."/>
            <person name="Madu R.C."/>
            <person name="Maheshwari M."/>
            <person name="Maheshwari R."/>
            <person name="Malloy K."/>
            <person name="Martinez E."/>
            <person name="Mathew T."/>
            <person name="Mercado I.C."/>
            <person name="Mercado C."/>
            <person name="Meyer B."/>
            <person name="Montgomery K."/>
            <person name="Morgan M.B."/>
            <person name="Munidasa M."/>
            <person name="Nazareth L.V."/>
            <person name="Nelson J."/>
            <person name="Ng B.M."/>
            <person name="Nguyen N.B."/>
            <person name="Nguyen P.Q."/>
            <person name="Nguyen T."/>
            <person name="Obregon M."/>
            <person name="Okwuonu G.O."/>
            <person name="Onwere C.G."/>
            <person name="Orozco G."/>
            <person name="Parra A."/>
            <person name="Patel S."/>
            <person name="Patil S."/>
            <person name="Perez A."/>
            <person name="Perez Y."/>
            <person name="Pham C."/>
            <person name="Primus E.L."/>
            <person name="Pu L.-L."/>
            <person name="Puazo M."/>
            <person name="Qin X."/>
            <person name="Quiroz J.B."/>
            <person name="Reese J."/>
            <person name="Richards S."/>
            <person name="Rives C.M."/>
            <person name="Robberts R."/>
            <person name="Ruiz S.J."/>
            <person name="Ruiz M.J."/>
            <person name="Santibanez J."/>
            <person name="Schneider B.W."/>
            <person name="Sisson I."/>
            <person name="Smith M."/>
            <person name="Sodergren E."/>
            <person name="Song X.-Z."/>
            <person name="Song B.B."/>
            <person name="Summersgill H."/>
            <person name="Thelus R."/>
            <person name="Thornton R.D."/>
            <person name="Trejos Z.Y."/>
            <person name="Usmani K."/>
            <person name="Vattathil S."/>
            <person name="Villasana D."/>
            <person name="Walker D.L."/>
            <person name="Wang S."/>
            <person name="Wang K."/>
            <person name="White C.S."/>
            <person name="Williams A.C."/>
            <person name="Williamson J."/>
            <person name="Wilson K."/>
            <person name="Woghiren I.O."/>
            <person name="Woodworth J.R."/>
            <person name="Worley K.C."/>
            <person name="Wright R.A."/>
            <person name="Wu W."/>
            <person name="Young L."/>
            <person name="Zhang L."/>
            <person name="Zhang J."/>
            <person name="Zhu Y."/>
            <person name="Muzny D.M."/>
            <person name="Weinstock G."/>
            <person name="Gibbs R.A."/>
        </authorList>
    </citation>
    <scope>NUCLEOTIDE SEQUENCE [LARGE SCALE GENOMIC DNA]</scope>
    <source>
        <strain evidence="3">LSR1</strain>
    </source>
</reference>
<evidence type="ECO:0000313" key="3">
    <source>
        <dbReference type="Proteomes" id="UP000007819"/>
    </source>
</evidence>
<dbReference type="RefSeq" id="XP_029343681.1">
    <property type="nucleotide sequence ID" value="XM_029487821.1"/>
</dbReference>
<proteinExistence type="predicted"/>
<sequence length="1336" mass="152137">MSPSHSKQSTIRKITSGIKNKNGKRSFLRTSENDVTDEFYYKRKKSIKHSQVDINNAVLTAPNIMTRNKLKQQLTSIDNSELVETSVIEDKCSRNDNIRIKSGKANKKRKPSNKINTKITNKLQLGFVFTNDISSPYCGKQLDTNYKKGPPSLFESDSDPEIDSFQIKDSIKNEVEEISTCISYPDDILCPTFDKNVGMKTYLNKKSYLINNKSNIQSLNTSEKINQQPSSLYNHIKMVHDSNPSNSISQNNSKTRKSLKCTDPTTSECVQTNTEDEDTIIVTESFIRQLKNEVEIIKTESQSSEIGTRELFYDNNINKSNDSDIEQYKDNEVVSKILSSDFDVNQINMCTIDTNITNIICDTNFKSSISSNLLLNEDMDVIDESHKFTPSLSPSPQTTNTVENSLMSIFDVPKENIVESYANIKDIDSDSNISTTISENMIDLSSLQTFEFDNSNSDQSIENRPKSENNSTCHLSPDQIEPDQYFHTVIKDEIKIMKKPESFINKGNSNCSLKNDNLSSSYDSYSKKYNNLYSQCYCKNFTSFNNDDNKIFTSKIKHFAFNNNAKKVRQKILRKKHLEANILNMLITKDHKNIIQPREHKPIFNSILINKKYEKCIESKENDHIAPSVLSMLKDVYVDVDYLTEYSDYNTSAHKLPEPHTNKKDIKFNIQASNIKPLDIMHKFKNNNDSTSNNTSQNEPINLKPCDEKYDNFNKNKIIDNVPISNTTTTQKPLNFKPCDQSYVNFSKNKIIDDSKINIPKKKKTVNIKPCDGSYINFNKNKIIDNVSISNTTTTQKPVHFKPCVGSYVNFNKNKISDNFLMSNTKTTQDPINIKPCDRSSVNLNKNKIIDNVSTSNSKLVNVEPCDQRHVNSNKNYILFDNASTSNNKKSNEPNNLKPYEESDANYDNLIIINNASTSKSITKNKPISPKSCNQNYIHFNKNKITVNASMVNSTTKNKSINSESHEENVFNFNKSVIIDYVSTSNNKSINLEPCDQSYVHISKNKIPDSASMSNNLTENKPINLEPCEENCVNFNKNEIFDNVSTSNSISVNLEHFDQSIINFNNQPKNEINYPTINSIEKNDFDGDIVCNSHVVNAEIDTKSKIKVEDDFNYDTTTLKYNFKSEKSPGLEIKPFEICHLSDSTVIINKNDDSEEELEIVEKWNDNESENNLSSSKINTNHEFTQTKETHILKDDHKPALAIIENEKKINISTLLIEPPQYKNLFDSSDTISSKAYQICPMLPQISENNEPANNLFDLPVEDIAFSLNNNSSDDDDDDDDNRLLIEDNEPNYDININENSTCILKLADSSKDERTINCLSSAPSIKNFTTEIDFC</sequence>
<protein>
    <submittedName>
        <fullName evidence="2">Uncharacterized protein</fullName>
    </submittedName>
</protein>
<feature type="region of interest" description="Disordered" evidence="1">
    <location>
        <begin position="241"/>
        <end position="266"/>
    </location>
</feature>
<dbReference type="OrthoDB" id="6623900at2759"/>
<organism evidence="2 3">
    <name type="scientific">Acyrthosiphon pisum</name>
    <name type="common">Pea aphid</name>
    <dbReference type="NCBI Taxonomy" id="7029"/>
    <lineage>
        <taxon>Eukaryota</taxon>
        <taxon>Metazoa</taxon>
        <taxon>Ecdysozoa</taxon>
        <taxon>Arthropoda</taxon>
        <taxon>Hexapoda</taxon>
        <taxon>Insecta</taxon>
        <taxon>Pterygota</taxon>
        <taxon>Neoptera</taxon>
        <taxon>Paraneoptera</taxon>
        <taxon>Hemiptera</taxon>
        <taxon>Sternorrhyncha</taxon>
        <taxon>Aphidomorpha</taxon>
        <taxon>Aphidoidea</taxon>
        <taxon>Aphididae</taxon>
        <taxon>Macrosiphini</taxon>
        <taxon>Acyrthosiphon</taxon>
    </lineage>
</organism>
<reference evidence="2" key="2">
    <citation type="submission" date="2022-06" db="UniProtKB">
        <authorList>
            <consortium name="EnsemblMetazoa"/>
        </authorList>
    </citation>
    <scope>IDENTIFICATION</scope>
</reference>